<proteinExistence type="predicted"/>
<dbReference type="EMBL" id="MU155529">
    <property type="protein sequence ID" value="KAF9472496.1"/>
    <property type="molecule type" value="Genomic_DNA"/>
</dbReference>
<dbReference type="Gene3D" id="3.40.50.300">
    <property type="entry name" value="P-loop containing nucleotide triphosphate hydrolases"/>
    <property type="match status" value="1"/>
</dbReference>
<dbReference type="InterPro" id="IPR027417">
    <property type="entry name" value="P-loop_NTPase"/>
</dbReference>
<protein>
    <recommendedName>
        <fullName evidence="2">NACHT domain-containing protein</fullName>
    </recommendedName>
</protein>
<evidence type="ECO:0000313" key="3">
    <source>
        <dbReference type="EMBL" id="KAF9472496.1"/>
    </source>
</evidence>
<feature type="non-terminal residue" evidence="3">
    <location>
        <position position="278"/>
    </location>
</feature>
<dbReference type="Proteomes" id="UP000807469">
    <property type="component" value="Unassembled WGS sequence"/>
</dbReference>
<dbReference type="SUPFAM" id="SSF52540">
    <property type="entry name" value="P-loop containing nucleoside triphosphate hydrolases"/>
    <property type="match status" value="1"/>
</dbReference>
<dbReference type="InterPro" id="IPR007111">
    <property type="entry name" value="NACHT_NTPase"/>
</dbReference>
<sequence>RLLLANITQGAFHDAAERGDPPKCRPHTREAILAEITEWIKDPEERRRFVIWLYGPAGSGKTAICQSIAEICEREGLLAASFFLGRLAAGRDSTSFIIATLAYQLSRSIPEIEGPLITAIEKDPTIFSRTLATQMQVLIVEPLMSIHSTNHPRLVIIDGVDECGPNNTAHEELLNTLGNSIYESPNFPLVFLVGSRPEYEIRTAFNKDPLSSLTKSLALDDGYKPDDDIKAYFEVQLREIQQNLLPLLSRPWPTESDINILVKKASGQFIFASTAIKF</sequence>
<keyword evidence="4" id="KW-1185">Reference proteome</keyword>
<dbReference type="PROSITE" id="PS50837">
    <property type="entry name" value="NACHT"/>
    <property type="match status" value="1"/>
</dbReference>
<keyword evidence="1" id="KW-0677">Repeat</keyword>
<gene>
    <name evidence="3" type="ORF">BDN70DRAFT_779137</name>
</gene>
<dbReference type="PANTHER" id="PTHR10039">
    <property type="entry name" value="AMELOGENIN"/>
    <property type="match status" value="1"/>
</dbReference>
<comment type="caution">
    <text evidence="3">The sequence shown here is derived from an EMBL/GenBank/DDBJ whole genome shotgun (WGS) entry which is preliminary data.</text>
</comment>
<reference evidence="3" key="1">
    <citation type="submission" date="2020-11" db="EMBL/GenBank/DDBJ databases">
        <authorList>
            <consortium name="DOE Joint Genome Institute"/>
            <person name="Ahrendt S."/>
            <person name="Riley R."/>
            <person name="Andreopoulos W."/>
            <person name="Labutti K."/>
            <person name="Pangilinan J."/>
            <person name="Ruiz-Duenas F.J."/>
            <person name="Barrasa J.M."/>
            <person name="Sanchez-Garcia M."/>
            <person name="Camarero S."/>
            <person name="Miyauchi S."/>
            <person name="Serrano A."/>
            <person name="Linde D."/>
            <person name="Babiker R."/>
            <person name="Drula E."/>
            <person name="Ayuso-Fernandez I."/>
            <person name="Pacheco R."/>
            <person name="Padilla G."/>
            <person name="Ferreira P."/>
            <person name="Barriuso J."/>
            <person name="Kellner H."/>
            <person name="Castanera R."/>
            <person name="Alfaro M."/>
            <person name="Ramirez L."/>
            <person name="Pisabarro A.G."/>
            <person name="Kuo A."/>
            <person name="Tritt A."/>
            <person name="Lipzen A."/>
            <person name="He G."/>
            <person name="Yan M."/>
            <person name="Ng V."/>
            <person name="Cullen D."/>
            <person name="Martin F."/>
            <person name="Rosso M.-N."/>
            <person name="Henrissat B."/>
            <person name="Hibbett D."/>
            <person name="Martinez A.T."/>
            <person name="Grigoriev I.V."/>
        </authorList>
    </citation>
    <scope>NUCLEOTIDE SEQUENCE</scope>
    <source>
        <strain evidence="3">CIRM-BRFM 674</strain>
    </source>
</reference>
<dbReference type="AlphaFoldDB" id="A0A9P5YP84"/>
<name>A0A9P5YP84_9AGAR</name>
<accession>A0A9P5YP84</accession>
<evidence type="ECO:0000259" key="2">
    <source>
        <dbReference type="PROSITE" id="PS50837"/>
    </source>
</evidence>
<evidence type="ECO:0000256" key="1">
    <source>
        <dbReference type="ARBA" id="ARBA00022737"/>
    </source>
</evidence>
<dbReference type="InterPro" id="IPR056884">
    <property type="entry name" value="NPHP3-like_N"/>
</dbReference>
<feature type="domain" description="NACHT" evidence="2">
    <location>
        <begin position="49"/>
        <end position="197"/>
    </location>
</feature>
<dbReference type="Pfam" id="PF24883">
    <property type="entry name" value="NPHP3_N"/>
    <property type="match status" value="1"/>
</dbReference>
<evidence type="ECO:0000313" key="4">
    <source>
        <dbReference type="Proteomes" id="UP000807469"/>
    </source>
</evidence>
<organism evidence="3 4">
    <name type="scientific">Pholiota conissans</name>
    <dbReference type="NCBI Taxonomy" id="109636"/>
    <lineage>
        <taxon>Eukaryota</taxon>
        <taxon>Fungi</taxon>
        <taxon>Dikarya</taxon>
        <taxon>Basidiomycota</taxon>
        <taxon>Agaricomycotina</taxon>
        <taxon>Agaricomycetes</taxon>
        <taxon>Agaricomycetidae</taxon>
        <taxon>Agaricales</taxon>
        <taxon>Agaricineae</taxon>
        <taxon>Strophariaceae</taxon>
        <taxon>Pholiota</taxon>
    </lineage>
</organism>
<feature type="non-terminal residue" evidence="3">
    <location>
        <position position="1"/>
    </location>
</feature>
<dbReference type="OrthoDB" id="5967843at2759"/>